<evidence type="ECO:0000256" key="1">
    <source>
        <dbReference type="SAM" id="Phobius"/>
    </source>
</evidence>
<evidence type="ECO:0000313" key="3">
    <source>
        <dbReference type="Proteomes" id="UP001221546"/>
    </source>
</evidence>
<evidence type="ECO:0000313" key="2">
    <source>
        <dbReference type="EMBL" id="WFU62362.1"/>
    </source>
</evidence>
<dbReference type="Proteomes" id="UP001221546">
    <property type="component" value="Chromosome"/>
</dbReference>
<keyword evidence="1" id="KW-1133">Transmembrane helix</keyword>
<keyword evidence="1" id="KW-0812">Transmembrane</keyword>
<dbReference type="EMBL" id="CP121646">
    <property type="protein sequence ID" value="WFU62362.1"/>
    <property type="molecule type" value="Genomic_DNA"/>
</dbReference>
<organism evidence="2 3">
    <name type="scientific">Bradyrhizobium brasilense</name>
    <dbReference type="NCBI Taxonomy" id="1419277"/>
    <lineage>
        <taxon>Bacteria</taxon>
        <taxon>Pseudomonadati</taxon>
        <taxon>Pseudomonadota</taxon>
        <taxon>Alphaproteobacteria</taxon>
        <taxon>Hyphomicrobiales</taxon>
        <taxon>Nitrobacteraceae</taxon>
        <taxon>Bradyrhizobium</taxon>
    </lineage>
</organism>
<feature type="transmembrane region" description="Helical" evidence="1">
    <location>
        <begin position="57"/>
        <end position="80"/>
    </location>
</feature>
<keyword evidence="1" id="KW-0472">Membrane</keyword>
<gene>
    <name evidence="2" type="ORF">QA636_33440</name>
</gene>
<sequence>MRMLKRTARTSDMTTGVIKDAKRREGDLRLIARLALSVALPALIAAIGFGAEALNLGLIETLAAASLIIGFAIAAAGWAVRSEIGTVRLICSRSWGRRSCRR</sequence>
<feature type="transmembrane region" description="Helical" evidence="1">
    <location>
        <begin position="30"/>
        <end position="51"/>
    </location>
</feature>
<dbReference type="RefSeq" id="WP_310881335.1">
    <property type="nucleotide sequence ID" value="NZ_CP121646.1"/>
</dbReference>
<accession>A0ABY8J9X2</accession>
<protein>
    <submittedName>
        <fullName evidence="2">Uncharacterized protein</fullName>
    </submittedName>
</protein>
<proteinExistence type="predicted"/>
<keyword evidence="3" id="KW-1185">Reference proteome</keyword>
<reference evidence="2 3" key="1">
    <citation type="submission" date="2023-04" db="EMBL/GenBank/DDBJ databases">
        <title>Australian commercial rhizobial inoculants.</title>
        <authorList>
            <person name="Kohlmeier M.G."/>
            <person name="O'Hara G.W."/>
            <person name="Colombi E."/>
            <person name="Ramsay J.P."/>
            <person name="Terpolilli J."/>
        </authorList>
    </citation>
    <scope>NUCLEOTIDE SEQUENCE [LARGE SCALE GENOMIC DNA]</scope>
    <source>
        <strain evidence="2 3">CB627</strain>
    </source>
</reference>
<name>A0ABY8J9X2_9BRAD</name>